<dbReference type="InterPro" id="IPR036291">
    <property type="entry name" value="NAD(P)-bd_dom_sf"/>
</dbReference>
<name>A0ABR4XPY8_9LACO</name>
<sequence length="198" mass="21979">MKVLVLGANGRIARLVIERLLKDKNNSLLLYLKNTDRLSSYADDPRVQLVDGDVLDTDKLTKTIEANELDAVYSSVGGIDLAEQTESIIHSMDANGLKRLVFISASGAHHEIPGKFGQWNEEAIADYLPGFRKSAESLEGSDLNYTIIRPAWLTDKDEIDYELTGRNEAFKGTEVSRKSVADLVVKALSDPDEYSYKV</sequence>
<evidence type="ECO:0000313" key="3">
    <source>
        <dbReference type="Proteomes" id="UP000030023"/>
    </source>
</evidence>
<accession>A0ABR4XPY8</accession>
<dbReference type="EMBL" id="AXCV01000319">
    <property type="protein sequence ID" value="KGO30842.1"/>
    <property type="molecule type" value="Genomic_DNA"/>
</dbReference>
<reference evidence="2 3" key="1">
    <citation type="journal article" date="2014" name="Antonie Van Leeuwenhoek">
        <title>Oenococcus alcoholitolerans sp. nov., a lactic acid bacteria isolated from cachaca and ethanol fermentation processes.</title>
        <authorList>
            <person name="Badotti F."/>
            <person name="Moreira A.P."/>
            <person name="Tonon L.A."/>
            <person name="de Lucena B.T."/>
            <person name="Gomes Fde C."/>
            <person name="Kruger R."/>
            <person name="Thompson C.C."/>
            <person name="de Morais M.A.Jr."/>
            <person name="Rosa C.A."/>
            <person name="Thompson F.L."/>
        </authorList>
    </citation>
    <scope>NUCLEOTIDE SEQUENCE [LARGE SCALE GENOMIC DNA]</scope>
    <source>
        <strain evidence="2 3">UFRJ-M7.2.18</strain>
    </source>
</reference>
<evidence type="ECO:0000259" key="1">
    <source>
        <dbReference type="Pfam" id="PF13460"/>
    </source>
</evidence>
<dbReference type="PANTHER" id="PTHR15020">
    <property type="entry name" value="FLAVIN REDUCTASE-RELATED"/>
    <property type="match status" value="1"/>
</dbReference>
<dbReference type="Gene3D" id="3.40.50.720">
    <property type="entry name" value="NAD(P)-binding Rossmann-like Domain"/>
    <property type="match status" value="1"/>
</dbReference>
<feature type="domain" description="NAD(P)-binding" evidence="1">
    <location>
        <begin position="7"/>
        <end position="191"/>
    </location>
</feature>
<organism evidence="2 3">
    <name type="scientific">Oenococcus alcoholitolerans</name>
    <dbReference type="NCBI Taxonomy" id="931074"/>
    <lineage>
        <taxon>Bacteria</taxon>
        <taxon>Bacillati</taxon>
        <taxon>Bacillota</taxon>
        <taxon>Bacilli</taxon>
        <taxon>Lactobacillales</taxon>
        <taxon>Lactobacillaceae</taxon>
        <taxon>Oenococcus</taxon>
    </lineage>
</organism>
<dbReference type="SUPFAM" id="SSF51735">
    <property type="entry name" value="NAD(P)-binding Rossmann-fold domains"/>
    <property type="match status" value="1"/>
</dbReference>
<dbReference type="PANTHER" id="PTHR15020:SF50">
    <property type="entry name" value="UPF0659 PROTEIN YMR090W"/>
    <property type="match status" value="1"/>
</dbReference>
<protein>
    <submittedName>
        <fullName evidence="2">NAD-dependent dehydratase</fullName>
    </submittedName>
</protein>
<proteinExistence type="predicted"/>
<gene>
    <name evidence="2" type="ORF">Q757_06690</name>
</gene>
<evidence type="ECO:0000313" key="2">
    <source>
        <dbReference type="EMBL" id="KGO30842.1"/>
    </source>
</evidence>
<comment type="caution">
    <text evidence="2">The sequence shown here is derived from an EMBL/GenBank/DDBJ whole genome shotgun (WGS) entry which is preliminary data.</text>
</comment>
<dbReference type="Proteomes" id="UP000030023">
    <property type="component" value="Unassembled WGS sequence"/>
</dbReference>
<dbReference type="Pfam" id="PF13460">
    <property type="entry name" value="NAD_binding_10"/>
    <property type="match status" value="1"/>
</dbReference>
<dbReference type="InterPro" id="IPR016040">
    <property type="entry name" value="NAD(P)-bd_dom"/>
</dbReference>
<keyword evidence="3" id="KW-1185">Reference proteome</keyword>